<evidence type="ECO:0000313" key="1">
    <source>
        <dbReference type="EMBL" id="JAD46247.1"/>
    </source>
</evidence>
<proteinExistence type="predicted"/>
<name>A0A0A9AGM5_ARUDO</name>
<accession>A0A0A9AGM5</accession>
<organism evidence="1">
    <name type="scientific">Arundo donax</name>
    <name type="common">Giant reed</name>
    <name type="synonym">Donax arundinaceus</name>
    <dbReference type="NCBI Taxonomy" id="35708"/>
    <lineage>
        <taxon>Eukaryota</taxon>
        <taxon>Viridiplantae</taxon>
        <taxon>Streptophyta</taxon>
        <taxon>Embryophyta</taxon>
        <taxon>Tracheophyta</taxon>
        <taxon>Spermatophyta</taxon>
        <taxon>Magnoliopsida</taxon>
        <taxon>Liliopsida</taxon>
        <taxon>Poales</taxon>
        <taxon>Poaceae</taxon>
        <taxon>PACMAD clade</taxon>
        <taxon>Arundinoideae</taxon>
        <taxon>Arundineae</taxon>
        <taxon>Arundo</taxon>
    </lineage>
</organism>
<sequence length="33" mass="4135">MRILHLFLCPSFLLLVNWVARTYHEHLEFRTDY</sequence>
<dbReference type="EMBL" id="GBRH01251648">
    <property type="protein sequence ID" value="JAD46247.1"/>
    <property type="molecule type" value="Transcribed_RNA"/>
</dbReference>
<dbReference type="AlphaFoldDB" id="A0A0A9AGM5"/>
<reference evidence="1" key="1">
    <citation type="submission" date="2014-09" db="EMBL/GenBank/DDBJ databases">
        <authorList>
            <person name="Magalhaes I.L.F."/>
            <person name="Oliveira U."/>
            <person name="Santos F.R."/>
            <person name="Vidigal T.H.D.A."/>
            <person name="Brescovit A.D."/>
            <person name="Santos A.J."/>
        </authorList>
    </citation>
    <scope>NUCLEOTIDE SEQUENCE</scope>
    <source>
        <tissue evidence="1">Shoot tissue taken approximately 20 cm above the soil surface</tissue>
    </source>
</reference>
<protein>
    <submittedName>
        <fullName evidence="1">Uncharacterized protein</fullName>
    </submittedName>
</protein>
<reference evidence="1" key="2">
    <citation type="journal article" date="2015" name="Data Brief">
        <title>Shoot transcriptome of the giant reed, Arundo donax.</title>
        <authorList>
            <person name="Barrero R.A."/>
            <person name="Guerrero F.D."/>
            <person name="Moolhuijzen P."/>
            <person name="Goolsby J.A."/>
            <person name="Tidwell J."/>
            <person name="Bellgard S.E."/>
            <person name="Bellgard M.I."/>
        </authorList>
    </citation>
    <scope>NUCLEOTIDE SEQUENCE</scope>
    <source>
        <tissue evidence="1">Shoot tissue taken approximately 20 cm above the soil surface</tissue>
    </source>
</reference>